<proteinExistence type="predicted"/>
<accession>A0A0G2EDX2</accession>
<dbReference type="PANTHER" id="PTHR37540">
    <property type="entry name" value="TRANSCRIPTION FACTOR (ACR-2), PUTATIVE-RELATED-RELATED"/>
    <property type="match status" value="1"/>
</dbReference>
<evidence type="ECO:0000313" key="1">
    <source>
        <dbReference type="EMBL" id="KKY20679.1"/>
    </source>
</evidence>
<evidence type="ECO:0000313" key="2">
    <source>
        <dbReference type="Proteomes" id="UP000053317"/>
    </source>
</evidence>
<reference evidence="1 2" key="2">
    <citation type="submission" date="2015-05" db="EMBL/GenBank/DDBJ databases">
        <authorList>
            <person name="Morales-Cruz A."/>
            <person name="Amrine K.C."/>
            <person name="Cantu D."/>
        </authorList>
    </citation>
    <scope>NUCLEOTIDE SEQUENCE [LARGE SCALE GENOMIC DNA]</scope>
    <source>
        <strain evidence="1">UCRPC4</strain>
    </source>
</reference>
<protein>
    <submittedName>
        <fullName evidence="1">Uncharacterized protein</fullName>
    </submittedName>
</protein>
<gene>
    <name evidence="1" type="ORF">UCRPC4_g04146</name>
</gene>
<dbReference type="AlphaFoldDB" id="A0A0G2EDX2"/>
<name>A0A0G2EDX2_PHACM</name>
<dbReference type="EMBL" id="LCWF01000095">
    <property type="protein sequence ID" value="KKY20679.1"/>
    <property type="molecule type" value="Genomic_DNA"/>
</dbReference>
<sequence>MQREPRRKPPLETLRTMSKGLSRSTALTLDKHHYLTCLALPVPELDEPEEPGLLRSKWFPVVLHDPLIFKVIVLFSASHYAIRFNQVSQYAVTILSFKQQALAALNAAISCSDGPVDDRIIAAAGKMASYEAIFGSEAQYHAHMGGVEKMLDGRGGISALGLDGFLGRLLLFIDSNSAFLLKTRLRLTESSFPRRPPIVPNPGRFIGYA</sequence>
<dbReference type="InterPro" id="IPR021858">
    <property type="entry name" value="Fun_TF"/>
</dbReference>
<reference evidence="1 2" key="1">
    <citation type="submission" date="2015-05" db="EMBL/GenBank/DDBJ databases">
        <title>Distinctive expansion of gene families associated with plant cell wall degradation and secondary metabolism in the genomes of grapevine trunk pathogens.</title>
        <authorList>
            <person name="Lawrence D.P."/>
            <person name="Travadon R."/>
            <person name="Rolshausen P.E."/>
            <person name="Baumgartner K."/>
        </authorList>
    </citation>
    <scope>NUCLEOTIDE SEQUENCE [LARGE SCALE GENOMIC DNA]</scope>
    <source>
        <strain evidence="1">UCRPC4</strain>
    </source>
</reference>
<dbReference type="Proteomes" id="UP000053317">
    <property type="component" value="Unassembled WGS sequence"/>
</dbReference>
<dbReference type="OrthoDB" id="4159781at2759"/>
<keyword evidence="2" id="KW-1185">Reference proteome</keyword>
<comment type="caution">
    <text evidence="1">The sequence shown here is derived from an EMBL/GenBank/DDBJ whole genome shotgun (WGS) entry which is preliminary data.</text>
</comment>
<organism evidence="1 2">
    <name type="scientific">Phaeomoniella chlamydospora</name>
    <name type="common">Phaeoacremonium chlamydosporum</name>
    <dbReference type="NCBI Taxonomy" id="158046"/>
    <lineage>
        <taxon>Eukaryota</taxon>
        <taxon>Fungi</taxon>
        <taxon>Dikarya</taxon>
        <taxon>Ascomycota</taxon>
        <taxon>Pezizomycotina</taxon>
        <taxon>Eurotiomycetes</taxon>
        <taxon>Chaetothyriomycetidae</taxon>
        <taxon>Phaeomoniellales</taxon>
        <taxon>Phaeomoniellaceae</taxon>
        <taxon>Phaeomoniella</taxon>
    </lineage>
</organism>
<dbReference type="Pfam" id="PF11951">
    <property type="entry name" value="Fungal_trans_2"/>
    <property type="match status" value="1"/>
</dbReference>
<dbReference type="PANTHER" id="PTHR37540:SF5">
    <property type="entry name" value="TRANSCRIPTION FACTOR DOMAIN-CONTAINING PROTEIN"/>
    <property type="match status" value="1"/>
</dbReference>